<protein>
    <submittedName>
        <fullName evidence="1">Uncharacterized protein</fullName>
    </submittedName>
</protein>
<reference evidence="1 2" key="1">
    <citation type="submission" date="2016-09" db="EMBL/GenBank/DDBJ databases">
        <title>Pseudonocardia autotrophica DSM535, a candidate organism with high potential of specific P450 cytochromes.</title>
        <authorList>
            <person name="Grumaz C."/>
            <person name="Vainshtein Y."/>
            <person name="Kirstahler P."/>
            <person name="Sohn K."/>
        </authorList>
    </citation>
    <scope>NUCLEOTIDE SEQUENCE [LARGE SCALE GENOMIC DNA]</scope>
    <source>
        <strain evidence="1 2">DSM 535</strain>
    </source>
</reference>
<keyword evidence="2" id="KW-1185">Reference proteome</keyword>
<dbReference type="EMBL" id="MIGB01000059">
    <property type="protein sequence ID" value="OSY35026.1"/>
    <property type="molecule type" value="Genomic_DNA"/>
</dbReference>
<dbReference type="STRING" id="2074.BG845_06339"/>
<organism evidence="1 2">
    <name type="scientific">Pseudonocardia autotrophica</name>
    <name type="common">Amycolata autotrophica</name>
    <name type="synonym">Nocardia autotrophica</name>
    <dbReference type="NCBI Taxonomy" id="2074"/>
    <lineage>
        <taxon>Bacteria</taxon>
        <taxon>Bacillati</taxon>
        <taxon>Actinomycetota</taxon>
        <taxon>Actinomycetes</taxon>
        <taxon>Pseudonocardiales</taxon>
        <taxon>Pseudonocardiaceae</taxon>
        <taxon>Pseudonocardia</taxon>
    </lineage>
</organism>
<comment type="caution">
    <text evidence="1">The sequence shown here is derived from an EMBL/GenBank/DDBJ whole genome shotgun (WGS) entry which is preliminary data.</text>
</comment>
<dbReference type="RefSeq" id="WP_179956601.1">
    <property type="nucleotide sequence ID" value="NZ_AP018921.1"/>
</dbReference>
<evidence type="ECO:0000313" key="1">
    <source>
        <dbReference type="EMBL" id="OSY35026.1"/>
    </source>
</evidence>
<accession>A0A1Y2MID0</accession>
<sequence length="81" mass="9177">MEIVRRMPRAAPNADLLYRTARLTEQAAVEALSSQSECEVLRRDSDGEYLALLSNKWRMDIICKKFPDLRFEAMPAGSSVS</sequence>
<dbReference type="AlphaFoldDB" id="A0A1Y2MID0"/>
<name>A0A1Y2MID0_PSEAH</name>
<dbReference type="Proteomes" id="UP000194360">
    <property type="component" value="Unassembled WGS sequence"/>
</dbReference>
<proteinExistence type="predicted"/>
<gene>
    <name evidence="1" type="ORF">BG845_06339</name>
</gene>
<evidence type="ECO:0000313" key="2">
    <source>
        <dbReference type="Proteomes" id="UP000194360"/>
    </source>
</evidence>